<proteinExistence type="predicted"/>
<evidence type="ECO:0000313" key="4">
    <source>
        <dbReference type="EMBL" id="CAL5229863.1"/>
    </source>
</evidence>
<protein>
    <submittedName>
        <fullName evidence="4">G13274 protein</fullName>
    </submittedName>
</protein>
<evidence type="ECO:0000259" key="3">
    <source>
        <dbReference type="Pfam" id="PF19026"/>
    </source>
</evidence>
<feature type="compositionally biased region" description="Polar residues" evidence="2">
    <location>
        <begin position="1"/>
        <end position="10"/>
    </location>
</feature>
<dbReference type="Proteomes" id="UP001497392">
    <property type="component" value="Unassembled WGS sequence"/>
</dbReference>
<evidence type="ECO:0000256" key="2">
    <source>
        <dbReference type="SAM" id="MobiDB-lite"/>
    </source>
</evidence>
<dbReference type="EMBL" id="CAXHTA020000021">
    <property type="protein sequence ID" value="CAL5229863.1"/>
    <property type="molecule type" value="Genomic_DNA"/>
</dbReference>
<dbReference type="InterPro" id="IPR044034">
    <property type="entry name" value="NAC-like_UBA"/>
</dbReference>
<evidence type="ECO:0000256" key="1">
    <source>
        <dbReference type="SAM" id="Coils"/>
    </source>
</evidence>
<dbReference type="Pfam" id="PF19026">
    <property type="entry name" value="UBA_HYPK"/>
    <property type="match status" value="1"/>
</dbReference>
<name>A0ABP1GGP8_9CHLO</name>
<dbReference type="CDD" id="cd14361">
    <property type="entry name" value="UBA_HYPK"/>
    <property type="match status" value="1"/>
</dbReference>
<comment type="caution">
    <text evidence="4">The sequence shown here is derived from an EMBL/GenBank/DDBJ whole genome shotgun (WGS) entry which is preliminary data.</text>
</comment>
<keyword evidence="5" id="KW-1185">Reference proteome</keyword>
<evidence type="ECO:0000313" key="5">
    <source>
        <dbReference type="Proteomes" id="UP001497392"/>
    </source>
</evidence>
<gene>
    <name evidence="4" type="primary">g13274</name>
    <name evidence="4" type="ORF">VP750_LOCUS11769</name>
</gene>
<feature type="coiled-coil region" evidence="1">
    <location>
        <begin position="43"/>
        <end position="102"/>
    </location>
</feature>
<dbReference type="InterPro" id="IPR038922">
    <property type="entry name" value="HYPK_UBA"/>
</dbReference>
<organism evidence="4 5">
    <name type="scientific">Coccomyxa viridis</name>
    <dbReference type="NCBI Taxonomy" id="1274662"/>
    <lineage>
        <taxon>Eukaryota</taxon>
        <taxon>Viridiplantae</taxon>
        <taxon>Chlorophyta</taxon>
        <taxon>core chlorophytes</taxon>
        <taxon>Trebouxiophyceae</taxon>
        <taxon>Trebouxiophyceae incertae sedis</taxon>
        <taxon>Coccomyxaceae</taxon>
        <taxon>Coccomyxa</taxon>
    </lineage>
</organism>
<dbReference type="PANTHER" id="PTHR31184:SF2">
    <property type="entry name" value="HUNTINGTIN-INTERACTING PROTEIN K"/>
    <property type="match status" value="1"/>
</dbReference>
<dbReference type="InterPro" id="IPR052617">
    <property type="entry name" value="Huntingtin-int_K"/>
</dbReference>
<accession>A0ABP1GGP8</accession>
<feature type="compositionally biased region" description="Basic and acidic residues" evidence="2">
    <location>
        <begin position="11"/>
        <end position="24"/>
    </location>
</feature>
<reference evidence="4 5" key="1">
    <citation type="submission" date="2024-06" db="EMBL/GenBank/DDBJ databases">
        <authorList>
            <person name="Kraege A."/>
            <person name="Thomma B."/>
        </authorList>
    </citation>
    <scope>NUCLEOTIDE SEQUENCE [LARGE SCALE GENOMIC DNA]</scope>
</reference>
<dbReference type="PANTHER" id="PTHR31184">
    <property type="entry name" value="HUNTINGTIN-INTERACTING PROTEIN K FAMILY MEMBER"/>
    <property type="match status" value="1"/>
</dbReference>
<keyword evidence="1" id="KW-0175">Coiled coil</keyword>
<feature type="region of interest" description="Disordered" evidence="2">
    <location>
        <begin position="1"/>
        <end position="37"/>
    </location>
</feature>
<sequence>MSDETSQPVDENTKKTREAAEESKALNTLTDHVEEKELDTAKVSKAMTEINASQKAAREAQRQRDKELAAVKVTAEDVKIIMAELEVDQKQADRRLREHQGSVKGALQSFLKV</sequence>
<feature type="domain" description="Nascent polypeptide-associated complex subunit alpha-like UBA" evidence="3">
    <location>
        <begin position="71"/>
        <end position="111"/>
    </location>
</feature>